<dbReference type="Gene3D" id="2.130.10.130">
    <property type="entry name" value="Integrin alpha, N-terminal"/>
    <property type="match status" value="1"/>
</dbReference>
<evidence type="ECO:0000313" key="2">
    <source>
        <dbReference type="EMBL" id="KUL38989.1"/>
    </source>
</evidence>
<sequence length="990" mass="104043">MAVPALPAAAATPAELTVIPADITDTYATDLIGFAGQTGFLHRYTIDDSWLWTRYADRATRAVPELDGHFSSHFVPVGGDRIRMLVDVAGHTQAGALNVLDLGSGAWLHPVLPTDASLVAYLNGTMLVRAKSGPIALELRTFADDGSFSTAPVTGVPAEATSVVTVGVTPSGTTTVLGLRGVTGSASWTRYALLDYATGRLSMIPTVSGVMEVLLSDTHVGFRTSGTVQVFDRAAVVDGTAGTPAAISYPSATVVFLVGGDLLLRSTSTSRAPVRLRSADGTEREVLALSQTNPNAIVKAPNGALVVGGTGPADWAVQLVTPDGTTPIFAEAGPARTAGLTISQGLVRHIQAQNRPGETVYRYANHRLTTGTDVWTRERGGPLPDADSCETGASCVRTVDGNGYGTFYVAGTKLNSRIDGYTSHASIALGGTGGRVVDASAGWVVVNTTAPKRQLIVEPGQDRIATTRAVTGAALWFDTLWSGSAGHLQAKNLTTGVTSPAIATGAACTPDELQATGRYVYWSCGATGPAGVYDLTRKRGIGVPAAQYLLGDGYLVRHDAGGDLLRYDLTAGTIGAPEKLGSRSRDTLADDRNITWAVDKYSGNVAYTDAENAIHVVDPAVTRSAPASVIPVAGTRSDLYVDDKYGWNQPYLLNRPVTSWRATITRVGTGAVAAVVTGGAADRQIQFTWNGYLANKKAASSGLYRITLSTTADGVRNTAATTSLMVSCGTPGLHDYSCEGMPQVLAVSRAGRGAWQVASRGRTSLSNQGWTESWDIGARKNQVSALVPFGDVNRDRMNDLLVRKGNGTLYAYLGFGQAYFGQNKIVKVGTGWNRYNTLLTSGDLTGDGIADLLARDARTGTLYRYNGTGRTTFAGRAKLAGGYKSFTRIVGPGDLNGDGRADLLLVNAKGLVYTQYGTGKGTFGKVRKIGAGFAGYTAVLGVGDLNEDGRNDLLVRDKAGNLFRLLGTGKGTFAARQRIGTGYQKWAYLF</sequence>
<dbReference type="InterPro" id="IPR028994">
    <property type="entry name" value="Integrin_alpha_N"/>
</dbReference>
<organism evidence="2 3">
    <name type="scientific">Actinoplanes awajinensis subsp. mycoplanecinus</name>
    <dbReference type="NCBI Taxonomy" id="135947"/>
    <lineage>
        <taxon>Bacteria</taxon>
        <taxon>Bacillati</taxon>
        <taxon>Actinomycetota</taxon>
        <taxon>Actinomycetes</taxon>
        <taxon>Micromonosporales</taxon>
        <taxon>Micromonosporaceae</taxon>
        <taxon>Actinoplanes</taxon>
    </lineage>
</organism>
<dbReference type="AlphaFoldDB" id="A0A0X3V2I3"/>
<evidence type="ECO:0008006" key="4">
    <source>
        <dbReference type="Google" id="ProtNLM"/>
    </source>
</evidence>
<dbReference type="PANTHER" id="PTHR44103:SF1">
    <property type="entry name" value="PROPROTEIN CONVERTASE P"/>
    <property type="match status" value="1"/>
</dbReference>
<dbReference type="OrthoDB" id="3275941at2"/>
<protein>
    <recommendedName>
        <fullName evidence="4">FlgD Ig-like domain-containing protein</fullName>
    </recommendedName>
</protein>
<dbReference type="SUPFAM" id="SSF69318">
    <property type="entry name" value="Integrin alpha N-terminal domain"/>
    <property type="match status" value="1"/>
</dbReference>
<dbReference type="EMBL" id="LLZH01000059">
    <property type="protein sequence ID" value="KUL38989.1"/>
    <property type="molecule type" value="Genomic_DNA"/>
</dbReference>
<gene>
    <name evidence="2" type="ORF">ADL15_10335</name>
</gene>
<reference evidence="2 3" key="1">
    <citation type="submission" date="2015-10" db="EMBL/GenBank/DDBJ databases">
        <authorList>
            <person name="Gilbert D.G."/>
        </authorList>
    </citation>
    <scope>NUCLEOTIDE SEQUENCE [LARGE SCALE GENOMIC DNA]</scope>
    <source>
        <strain evidence="2 3">NRRL B-16712</strain>
    </source>
</reference>
<dbReference type="Proteomes" id="UP000053244">
    <property type="component" value="Unassembled WGS sequence"/>
</dbReference>
<keyword evidence="3" id="KW-1185">Reference proteome</keyword>
<proteinExistence type="predicted"/>
<dbReference type="RefSeq" id="WP_067687680.1">
    <property type="nucleotide sequence ID" value="NZ_LLZH01000059.1"/>
</dbReference>
<name>A0A0X3V2I3_9ACTN</name>
<accession>A0A0X3V2I3</accession>
<dbReference type="PANTHER" id="PTHR44103">
    <property type="entry name" value="PROPROTEIN CONVERTASE P"/>
    <property type="match status" value="1"/>
</dbReference>
<evidence type="ECO:0000313" key="3">
    <source>
        <dbReference type="Proteomes" id="UP000053244"/>
    </source>
</evidence>
<comment type="caution">
    <text evidence="2">The sequence shown here is derived from an EMBL/GenBank/DDBJ whole genome shotgun (WGS) entry which is preliminary data.</text>
</comment>
<evidence type="ECO:0000256" key="1">
    <source>
        <dbReference type="ARBA" id="ARBA00022729"/>
    </source>
</evidence>
<dbReference type="InterPro" id="IPR013517">
    <property type="entry name" value="FG-GAP"/>
</dbReference>
<keyword evidence="1" id="KW-0732">Signal</keyword>
<dbReference type="Pfam" id="PF13517">
    <property type="entry name" value="FG-GAP_3"/>
    <property type="match status" value="1"/>
</dbReference>